<dbReference type="Proteomes" id="UP000187209">
    <property type="component" value="Unassembled WGS sequence"/>
</dbReference>
<dbReference type="AlphaFoldDB" id="A0A1R2B4H7"/>
<comment type="caution">
    <text evidence="2">The sequence shown here is derived from an EMBL/GenBank/DDBJ whole genome shotgun (WGS) entry which is preliminary data.</text>
</comment>
<dbReference type="EMBL" id="MPUH01000964">
    <property type="protein sequence ID" value="OMJ71703.1"/>
    <property type="molecule type" value="Genomic_DNA"/>
</dbReference>
<keyword evidence="3" id="KW-1185">Reference proteome</keyword>
<evidence type="ECO:0000313" key="2">
    <source>
        <dbReference type="EMBL" id="OMJ71703.1"/>
    </source>
</evidence>
<evidence type="ECO:0000313" key="3">
    <source>
        <dbReference type="Proteomes" id="UP000187209"/>
    </source>
</evidence>
<evidence type="ECO:0000256" key="1">
    <source>
        <dbReference type="SAM" id="MobiDB-lite"/>
    </source>
</evidence>
<sequence>MSSSIGINETPKTPIHNSYESIQTPSRQHSFRPFATGNNYTIKHPNLQTKPRYLTPSSPPHIEQLIQTSQTPRIEDSFTKPSAFLQLIQNSNYPCTQPKHSHFELIGRNIVRTMKSTSNLNVNNKNDSDIKVVAREIEYENLEKKNKVGEKKHIKKSFSYNAIPKNQKVFTIRVKKQQMIRVKDKVKKPCMKMEDISSFSLKGWDNDKE</sequence>
<feature type="compositionally biased region" description="Polar residues" evidence="1">
    <location>
        <begin position="1"/>
        <end position="28"/>
    </location>
</feature>
<name>A0A1R2B4H7_9CILI</name>
<gene>
    <name evidence="2" type="ORF">SteCoe_30011</name>
</gene>
<reference evidence="2 3" key="1">
    <citation type="submission" date="2016-11" db="EMBL/GenBank/DDBJ databases">
        <title>The macronuclear genome of Stentor coeruleus: a giant cell with tiny introns.</title>
        <authorList>
            <person name="Slabodnick M."/>
            <person name="Ruby J.G."/>
            <person name="Reiff S.B."/>
            <person name="Swart E.C."/>
            <person name="Gosai S."/>
            <person name="Prabakaran S."/>
            <person name="Witkowska E."/>
            <person name="Larue G.E."/>
            <person name="Fisher S."/>
            <person name="Freeman R.M."/>
            <person name="Gunawardena J."/>
            <person name="Chu W."/>
            <person name="Stover N.A."/>
            <person name="Gregory B.D."/>
            <person name="Nowacki M."/>
            <person name="Derisi J."/>
            <person name="Roy S.W."/>
            <person name="Marshall W.F."/>
            <person name="Sood P."/>
        </authorList>
    </citation>
    <scope>NUCLEOTIDE SEQUENCE [LARGE SCALE GENOMIC DNA]</scope>
    <source>
        <strain evidence="2">WM001</strain>
    </source>
</reference>
<proteinExistence type="predicted"/>
<protein>
    <submittedName>
        <fullName evidence="2">Uncharacterized protein</fullName>
    </submittedName>
</protein>
<feature type="region of interest" description="Disordered" evidence="1">
    <location>
        <begin position="1"/>
        <end position="32"/>
    </location>
</feature>
<accession>A0A1R2B4H7</accession>
<organism evidence="2 3">
    <name type="scientific">Stentor coeruleus</name>
    <dbReference type="NCBI Taxonomy" id="5963"/>
    <lineage>
        <taxon>Eukaryota</taxon>
        <taxon>Sar</taxon>
        <taxon>Alveolata</taxon>
        <taxon>Ciliophora</taxon>
        <taxon>Postciliodesmatophora</taxon>
        <taxon>Heterotrichea</taxon>
        <taxon>Heterotrichida</taxon>
        <taxon>Stentoridae</taxon>
        <taxon>Stentor</taxon>
    </lineage>
</organism>